<feature type="binding site" evidence="9">
    <location>
        <position position="162"/>
    </location>
    <ligand>
        <name>L-aspartate</name>
        <dbReference type="ChEBI" id="CHEBI:29991"/>
    </ligand>
</feature>
<proteinExistence type="inferred from homology"/>
<dbReference type="InterPro" id="IPR004523">
    <property type="entry name" value="Asp-tRNA_synthase_2"/>
</dbReference>
<evidence type="ECO:0000256" key="7">
    <source>
        <dbReference type="ARBA" id="ARBA00022917"/>
    </source>
</evidence>
<dbReference type="HAMAP" id="MF_02075">
    <property type="entry name" value="Asp_tRNA_synth_type2"/>
    <property type="match status" value="1"/>
</dbReference>
<keyword evidence="7 9" id="KW-0648">Protein biosynthesis</keyword>
<dbReference type="GO" id="GO:0006422">
    <property type="term" value="P:aspartyl-tRNA aminoacylation"/>
    <property type="evidence" value="ECO:0007669"/>
    <property type="project" value="UniProtKB-UniRule"/>
</dbReference>
<dbReference type="Pfam" id="PF01336">
    <property type="entry name" value="tRNA_anti-codon"/>
    <property type="match status" value="1"/>
</dbReference>
<dbReference type="Gene3D" id="3.30.930.10">
    <property type="entry name" value="Bira Bifunctional Protein, Domain 2"/>
    <property type="match status" value="1"/>
</dbReference>
<accession>A0A8E2IF17</accession>
<evidence type="ECO:0000256" key="4">
    <source>
        <dbReference type="ARBA" id="ARBA00022598"/>
    </source>
</evidence>
<dbReference type="GO" id="GO:0140096">
    <property type="term" value="F:catalytic activity, acting on a protein"/>
    <property type="evidence" value="ECO:0007669"/>
    <property type="project" value="UniProtKB-ARBA"/>
</dbReference>
<evidence type="ECO:0000256" key="2">
    <source>
        <dbReference type="ARBA" id="ARBA00005312"/>
    </source>
</evidence>
<dbReference type="Pfam" id="PF00152">
    <property type="entry name" value="tRNA-synt_2"/>
    <property type="match status" value="1"/>
</dbReference>
<keyword evidence="5 9" id="KW-0547">Nucleotide-binding</keyword>
<dbReference type="InterPro" id="IPR045864">
    <property type="entry name" value="aa-tRNA-synth_II/BPL/LPL"/>
</dbReference>
<keyword evidence="4 9" id="KW-0436">Ligase</keyword>
<comment type="caution">
    <text evidence="11">The sequence shown here is derived from an EMBL/GenBank/DDBJ whole genome shotgun (WGS) entry which is preliminary data.</text>
</comment>
<feature type="binding site" evidence="9">
    <location>
        <position position="206"/>
    </location>
    <ligand>
        <name>L-aspartate</name>
        <dbReference type="ChEBI" id="CHEBI:29991"/>
    </ligand>
</feature>
<feature type="binding site" evidence="9">
    <location>
        <begin position="214"/>
        <end position="216"/>
    </location>
    <ligand>
        <name>ATP</name>
        <dbReference type="ChEBI" id="CHEBI:30616"/>
    </ligand>
</feature>
<dbReference type="CDD" id="cd00776">
    <property type="entry name" value="AsxRS_core"/>
    <property type="match status" value="1"/>
</dbReference>
<dbReference type="GO" id="GO:0016740">
    <property type="term" value="F:transferase activity"/>
    <property type="evidence" value="ECO:0007669"/>
    <property type="project" value="UniProtKB-ARBA"/>
</dbReference>
<dbReference type="InterPro" id="IPR004364">
    <property type="entry name" value="Aa-tRNA-synt_II"/>
</dbReference>
<dbReference type="AlphaFoldDB" id="A0A8E2IF17"/>
<organism evidence="11 12">
    <name type="scientific">Heyndrickxia oleronia</name>
    <dbReference type="NCBI Taxonomy" id="38875"/>
    <lineage>
        <taxon>Bacteria</taxon>
        <taxon>Bacillati</taxon>
        <taxon>Bacillota</taxon>
        <taxon>Bacilli</taxon>
        <taxon>Bacillales</taxon>
        <taxon>Bacillaceae</taxon>
        <taxon>Heyndrickxia</taxon>
    </lineage>
</organism>
<protein>
    <recommendedName>
        <fullName evidence="9">Aspartate--tRNA ligase</fullName>
        <ecNumber evidence="9">6.1.1.12</ecNumber>
    </recommendedName>
    <alternativeName>
        <fullName evidence="9">Aspartyl-tRNA synthetase</fullName>
        <shortName evidence="9">AspRS</shortName>
    </alternativeName>
</protein>
<evidence type="ECO:0000256" key="6">
    <source>
        <dbReference type="ARBA" id="ARBA00022840"/>
    </source>
</evidence>
<evidence type="ECO:0000313" key="11">
    <source>
        <dbReference type="EMBL" id="OOP70228.1"/>
    </source>
</evidence>
<dbReference type="SUPFAM" id="SSF50249">
    <property type="entry name" value="Nucleic acid-binding proteins"/>
    <property type="match status" value="1"/>
</dbReference>
<evidence type="ECO:0000256" key="1">
    <source>
        <dbReference type="ARBA" id="ARBA00004496"/>
    </source>
</evidence>
<keyword evidence="12" id="KW-1185">Reference proteome</keyword>
<evidence type="ECO:0000256" key="8">
    <source>
        <dbReference type="ARBA" id="ARBA00023146"/>
    </source>
</evidence>
<dbReference type="GO" id="GO:0017101">
    <property type="term" value="C:aminoacyl-tRNA synthetase multienzyme complex"/>
    <property type="evidence" value="ECO:0007669"/>
    <property type="project" value="TreeGrafter"/>
</dbReference>
<dbReference type="InterPro" id="IPR012340">
    <property type="entry name" value="NA-bd_OB-fold"/>
</dbReference>
<dbReference type="EC" id="6.1.1.12" evidence="9"/>
<dbReference type="NCBIfam" id="TIGR00458">
    <property type="entry name" value="aspS_nondisc"/>
    <property type="match status" value="1"/>
</dbReference>
<comment type="catalytic activity">
    <reaction evidence="9">
        <text>tRNA(Asp) + L-aspartate + ATP = L-aspartyl-tRNA(Asp) + AMP + diphosphate</text>
        <dbReference type="Rhea" id="RHEA:19649"/>
        <dbReference type="Rhea" id="RHEA-COMP:9660"/>
        <dbReference type="Rhea" id="RHEA-COMP:9678"/>
        <dbReference type="ChEBI" id="CHEBI:29991"/>
        <dbReference type="ChEBI" id="CHEBI:30616"/>
        <dbReference type="ChEBI" id="CHEBI:33019"/>
        <dbReference type="ChEBI" id="CHEBI:78442"/>
        <dbReference type="ChEBI" id="CHEBI:78516"/>
        <dbReference type="ChEBI" id="CHEBI:456215"/>
        <dbReference type="EC" id="6.1.1.12"/>
    </reaction>
</comment>
<dbReference type="GO" id="GO:0004815">
    <property type="term" value="F:aspartate-tRNA ligase activity"/>
    <property type="evidence" value="ECO:0007669"/>
    <property type="project" value="UniProtKB-UniRule"/>
</dbReference>
<keyword evidence="3 9" id="KW-0963">Cytoplasm</keyword>
<dbReference type="GO" id="GO:0003723">
    <property type="term" value="F:RNA binding"/>
    <property type="evidence" value="ECO:0007669"/>
    <property type="project" value="TreeGrafter"/>
</dbReference>
<dbReference type="InterPro" id="IPR004365">
    <property type="entry name" value="NA-bd_OB_tRNA"/>
</dbReference>
<dbReference type="InterPro" id="IPR006195">
    <property type="entry name" value="aa-tRNA-synth_II"/>
</dbReference>
<dbReference type="RefSeq" id="WP_078109207.1">
    <property type="nucleotide sequence ID" value="NZ_CP065424.1"/>
</dbReference>
<evidence type="ECO:0000259" key="10">
    <source>
        <dbReference type="PROSITE" id="PS50862"/>
    </source>
</evidence>
<dbReference type="GO" id="GO:0005829">
    <property type="term" value="C:cytosol"/>
    <property type="evidence" value="ECO:0007669"/>
    <property type="project" value="TreeGrafter"/>
</dbReference>
<sequence>MIRIVTTETPYKVGETVKLSGWVHKQRYLSKVTFLLLRDRGGIIQCILEKEWLNFRVENESIVEIIGDVVESKKQKLGVEIHVRNIRVINKCQKAIPFEINQSELKAGMDHLLNHRTISLRHEKNQAIFKIQSVLSQSFGDFFTSHGFTRIFTPKIVSQGAEGGANVFSLNYFGKNAHLAQSPQFYKQMMVASGFERVFEIGQVFRAEAHHSSRHLNEYVSLDVEIGFIDDVKEIMEWETDVLKYMISRVNDQCKRELEILDVKLPFITEIPCLTLYEAQEILSSQYQKASPEGDLDSEGERLIGEYVREKYNSEFVFITNYPCETRPMYTMPSNDSALTESFDLLYKGLEITSGGLRIHDYEMLLQSFSSKGLNPNDFASYIEMFQYGVPPHGGFAIGLERLTANMTGVGNIRGATAFPRDLERLIP</sequence>
<dbReference type="PANTHER" id="PTHR43450:SF1">
    <property type="entry name" value="ASPARTATE--TRNA LIGASE, CYTOPLASMIC"/>
    <property type="match status" value="1"/>
</dbReference>
<evidence type="ECO:0000256" key="3">
    <source>
        <dbReference type="ARBA" id="ARBA00022490"/>
    </source>
</evidence>
<comment type="subunit">
    <text evidence="9">Homodimer.</text>
</comment>
<dbReference type="GO" id="GO:0005524">
    <property type="term" value="F:ATP binding"/>
    <property type="evidence" value="ECO:0007669"/>
    <property type="project" value="UniProtKB-UniRule"/>
</dbReference>
<dbReference type="EMBL" id="MTLA01000010">
    <property type="protein sequence ID" value="OOP70228.1"/>
    <property type="molecule type" value="Genomic_DNA"/>
</dbReference>
<feature type="region of interest" description="Aspartate" evidence="9">
    <location>
        <begin position="184"/>
        <end position="187"/>
    </location>
</feature>
<evidence type="ECO:0000256" key="9">
    <source>
        <dbReference type="HAMAP-Rule" id="MF_02075"/>
    </source>
</evidence>
<feature type="binding site" evidence="9">
    <location>
        <begin position="399"/>
        <end position="402"/>
    </location>
    <ligand>
        <name>ATP</name>
        <dbReference type="ChEBI" id="CHEBI:30616"/>
    </ligand>
</feature>
<dbReference type="InterPro" id="IPR002312">
    <property type="entry name" value="Asp/Asn-tRNA-synth_IIb"/>
</dbReference>
<name>A0A8E2IF17_9BACI</name>
<comment type="function">
    <text evidence="9">Catalyzes the attachment of L-aspartate to tRNA(Asp) in a two-step reaction: L-aspartate is first activated by ATP to form Asp-AMP and then transferred to the acceptor end of tRNA(Asp).</text>
</comment>
<keyword evidence="8 9" id="KW-0030">Aminoacyl-tRNA synthetase</keyword>
<feature type="binding site" evidence="9">
    <location>
        <position position="351"/>
    </location>
    <ligand>
        <name>ATP</name>
        <dbReference type="ChEBI" id="CHEBI:30616"/>
    </ligand>
</feature>
<dbReference type="PANTHER" id="PTHR43450">
    <property type="entry name" value="ASPARTYL-TRNA SYNTHETASE"/>
    <property type="match status" value="1"/>
</dbReference>
<feature type="domain" description="Aminoacyl-transfer RNA synthetases class-II family profile" evidence="10">
    <location>
        <begin position="129"/>
        <end position="428"/>
    </location>
</feature>
<dbReference type="Gene3D" id="2.40.50.140">
    <property type="entry name" value="Nucleic acid-binding proteins"/>
    <property type="match status" value="1"/>
</dbReference>
<dbReference type="SUPFAM" id="SSF55681">
    <property type="entry name" value="Class II aaRS and biotin synthetases"/>
    <property type="match status" value="1"/>
</dbReference>
<comment type="caution">
    <text evidence="9">Lacks conserved residue(s) required for the propagation of feature annotation.</text>
</comment>
<dbReference type="PROSITE" id="PS50862">
    <property type="entry name" value="AA_TRNA_LIGASE_II"/>
    <property type="match status" value="1"/>
</dbReference>
<feature type="binding site" evidence="9">
    <location>
        <position position="358"/>
    </location>
    <ligand>
        <name>L-aspartate</name>
        <dbReference type="ChEBI" id="CHEBI:29991"/>
    </ligand>
</feature>
<keyword evidence="6 9" id="KW-0067">ATP-binding</keyword>
<comment type="similarity">
    <text evidence="2 9">Belongs to the class-II aminoacyl-tRNA synthetase family. Type 2 subfamily.</text>
</comment>
<feature type="binding site" evidence="9">
    <location>
        <position position="354"/>
    </location>
    <ligand>
        <name>L-aspartate</name>
        <dbReference type="ChEBI" id="CHEBI:29991"/>
    </ligand>
</feature>
<feature type="binding site" evidence="9">
    <location>
        <begin position="206"/>
        <end position="208"/>
    </location>
    <ligand>
        <name>ATP</name>
        <dbReference type="ChEBI" id="CHEBI:30616"/>
    </ligand>
</feature>
<dbReference type="PRINTS" id="PR01042">
    <property type="entry name" value="TRNASYNTHASP"/>
</dbReference>
<dbReference type="NCBIfam" id="NF003483">
    <property type="entry name" value="PRK05159.1"/>
    <property type="match status" value="1"/>
</dbReference>
<dbReference type="FunFam" id="3.30.930.10:FF:000038">
    <property type="entry name" value="Aspartate--tRNA ligase"/>
    <property type="match status" value="1"/>
</dbReference>
<reference evidence="11 12" key="1">
    <citation type="submission" date="2017-01" db="EMBL/GenBank/DDBJ databases">
        <title>Draft genome sequence of Bacillus oleronius.</title>
        <authorList>
            <person name="Allam M."/>
        </authorList>
    </citation>
    <scope>NUCLEOTIDE SEQUENCE [LARGE SCALE GENOMIC DNA]</scope>
    <source>
        <strain evidence="11 12">DSM 9356</strain>
    </source>
</reference>
<evidence type="ECO:0000256" key="5">
    <source>
        <dbReference type="ARBA" id="ARBA00022741"/>
    </source>
</evidence>
<comment type="subcellular location">
    <subcellularLocation>
        <location evidence="1 9">Cytoplasm</location>
    </subcellularLocation>
</comment>
<evidence type="ECO:0000313" key="12">
    <source>
        <dbReference type="Proteomes" id="UP000189761"/>
    </source>
</evidence>
<dbReference type="Proteomes" id="UP000189761">
    <property type="component" value="Unassembled WGS sequence"/>
</dbReference>
<gene>
    <name evidence="9" type="primary">aspS</name>
    <name evidence="11" type="ORF">BWZ43_00975</name>
</gene>